<dbReference type="RefSeq" id="WP_146977594.1">
    <property type="nucleotide sequence ID" value="NZ_VOSL01000148.1"/>
</dbReference>
<dbReference type="AlphaFoldDB" id="A0A5C6WTJ5"/>
<organism evidence="2 3">
    <name type="scientific">Lujinxingia vulgaris</name>
    <dbReference type="NCBI Taxonomy" id="2600176"/>
    <lineage>
        <taxon>Bacteria</taxon>
        <taxon>Deltaproteobacteria</taxon>
        <taxon>Bradymonadales</taxon>
        <taxon>Lujinxingiaceae</taxon>
        <taxon>Lujinxingia</taxon>
    </lineage>
</organism>
<protein>
    <submittedName>
        <fullName evidence="2">GNAT family N-acetyltransferase</fullName>
    </submittedName>
</protein>
<dbReference type="InterPro" id="IPR016181">
    <property type="entry name" value="Acyl_CoA_acyltransferase"/>
</dbReference>
<evidence type="ECO:0000313" key="2">
    <source>
        <dbReference type="EMBL" id="TXD31422.1"/>
    </source>
</evidence>
<proteinExistence type="predicted"/>
<sequence>MREITAEELEQRADEFDAAIAATPQIDHFCSSSFWILPAWRAFLPAHTLWARECEKGFVALGVGSDHSLGTYLHPLEASWALACPFAGADVEGLVADFIEQARGQMPAWNILFLSGIVPDSLHFDHLILGFRRHYSLGLGPSSVRRVASLEEGIEGFMRRRTSKFRANLRRIQRRADERGLTLEYHHSIEPDAQAHALLDRALELERLSWKGEADTGIIDGPMKVFYRDMLPRLARRDALRFLFVTLDGVDIAYCFGGVFNNTFRGLQMSYHDDFRDVSPGSLAQLAMIERLCDEGVAHYDLGTDMEYKERWAEEKRETVAVVVRR</sequence>
<reference evidence="2 3" key="1">
    <citation type="submission" date="2019-08" db="EMBL/GenBank/DDBJ databases">
        <title>Bradymonadales sp. TMQ2.</title>
        <authorList>
            <person name="Liang Q."/>
        </authorList>
    </citation>
    <scope>NUCLEOTIDE SEQUENCE [LARGE SCALE GENOMIC DNA]</scope>
    <source>
        <strain evidence="2 3">TMQ2</strain>
    </source>
</reference>
<name>A0A5C6WTJ5_9DELT</name>
<dbReference type="InterPro" id="IPR038740">
    <property type="entry name" value="BioF2-like_GNAT_dom"/>
</dbReference>
<evidence type="ECO:0000313" key="3">
    <source>
        <dbReference type="Proteomes" id="UP000321046"/>
    </source>
</evidence>
<dbReference type="Gene3D" id="3.40.630.30">
    <property type="match status" value="1"/>
</dbReference>
<evidence type="ECO:0000259" key="1">
    <source>
        <dbReference type="Pfam" id="PF13480"/>
    </source>
</evidence>
<dbReference type="SUPFAM" id="SSF55729">
    <property type="entry name" value="Acyl-CoA N-acyltransferases (Nat)"/>
    <property type="match status" value="1"/>
</dbReference>
<comment type="caution">
    <text evidence="2">The sequence shown here is derived from an EMBL/GenBank/DDBJ whole genome shotgun (WGS) entry which is preliminary data.</text>
</comment>
<dbReference type="GO" id="GO:0016740">
    <property type="term" value="F:transferase activity"/>
    <property type="evidence" value="ECO:0007669"/>
    <property type="project" value="UniProtKB-KW"/>
</dbReference>
<dbReference type="OrthoDB" id="5454414at2"/>
<keyword evidence="2" id="KW-0808">Transferase</keyword>
<feature type="domain" description="BioF2-like acetyltransferase" evidence="1">
    <location>
        <begin position="163"/>
        <end position="310"/>
    </location>
</feature>
<dbReference type="EMBL" id="VOSL01000148">
    <property type="protein sequence ID" value="TXD31422.1"/>
    <property type="molecule type" value="Genomic_DNA"/>
</dbReference>
<gene>
    <name evidence="2" type="ORF">FRC96_21430</name>
</gene>
<dbReference type="Pfam" id="PF13480">
    <property type="entry name" value="Acetyltransf_6"/>
    <property type="match status" value="1"/>
</dbReference>
<accession>A0A5C6WTJ5</accession>
<dbReference type="Proteomes" id="UP000321046">
    <property type="component" value="Unassembled WGS sequence"/>
</dbReference>